<organism evidence="1 2">
    <name type="scientific">Protopolystoma xenopodis</name>
    <dbReference type="NCBI Taxonomy" id="117903"/>
    <lineage>
        <taxon>Eukaryota</taxon>
        <taxon>Metazoa</taxon>
        <taxon>Spiralia</taxon>
        <taxon>Lophotrochozoa</taxon>
        <taxon>Platyhelminthes</taxon>
        <taxon>Monogenea</taxon>
        <taxon>Polyopisthocotylea</taxon>
        <taxon>Polystomatidea</taxon>
        <taxon>Polystomatidae</taxon>
        <taxon>Protopolystoma</taxon>
    </lineage>
</organism>
<dbReference type="EMBL" id="CAAALY010051048">
    <property type="protein sequence ID" value="VEL21392.1"/>
    <property type="molecule type" value="Genomic_DNA"/>
</dbReference>
<comment type="caution">
    <text evidence="1">The sequence shown here is derived from an EMBL/GenBank/DDBJ whole genome shotgun (WGS) entry which is preliminary data.</text>
</comment>
<name>A0A3S4ZW50_9PLAT</name>
<reference evidence="1" key="1">
    <citation type="submission" date="2018-11" db="EMBL/GenBank/DDBJ databases">
        <authorList>
            <consortium name="Pathogen Informatics"/>
        </authorList>
    </citation>
    <scope>NUCLEOTIDE SEQUENCE</scope>
</reference>
<sequence>MPSSAPMCPRAASCPSFTLLDQNRKLLDPASLPTAKRTTSPLILPSTASFAHKSASLSSSRLNSSNHSFYMPIDTDPLKQLGFLLSITLRALDNVFHLTSELAESKQQIELMQARCAQLDGLLAHAQFGGGESSQC</sequence>
<protein>
    <submittedName>
        <fullName evidence="1">Uncharacterized protein</fullName>
    </submittedName>
</protein>
<gene>
    <name evidence="1" type="ORF">PXEA_LOCUS14832</name>
</gene>
<proteinExistence type="predicted"/>
<dbReference type="Proteomes" id="UP000784294">
    <property type="component" value="Unassembled WGS sequence"/>
</dbReference>
<dbReference type="AlphaFoldDB" id="A0A3S4ZW50"/>
<keyword evidence="2" id="KW-1185">Reference proteome</keyword>
<evidence type="ECO:0000313" key="1">
    <source>
        <dbReference type="EMBL" id="VEL21392.1"/>
    </source>
</evidence>
<evidence type="ECO:0000313" key="2">
    <source>
        <dbReference type="Proteomes" id="UP000784294"/>
    </source>
</evidence>
<accession>A0A3S4ZW50</accession>